<name>E1QS22_VULDI</name>
<gene>
    <name evidence="2" type="ordered locus">Vdis_1353</name>
</gene>
<reference evidence="3" key="2">
    <citation type="journal article" date="2010" name="Stand. Genomic Sci.">
        <title>Complete genome sequence of Vulcanisaeta distributa type strain (IC-017T).</title>
        <authorList>
            <person name="Mavromatis K."/>
            <person name="Sikorski J."/>
            <person name="Pabst E."/>
            <person name="Teshima H."/>
            <person name="Lapidus A."/>
            <person name="Lucas S."/>
            <person name="Nolan M."/>
            <person name="Glavina Del Rio T."/>
            <person name="Cheng J."/>
            <person name="Bruce D."/>
            <person name="Goodwin L."/>
            <person name="Pitluck S."/>
            <person name="Liolios K."/>
            <person name="Ivanova N."/>
            <person name="Mikhailova N."/>
            <person name="Pati A."/>
            <person name="Chen A."/>
            <person name="Palaniappan K."/>
            <person name="Land M."/>
            <person name="Hauser L."/>
            <person name="Chang Y."/>
            <person name="Jeffries C."/>
            <person name="Rohde M."/>
            <person name="Spring S."/>
            <person name="Goker M."/>
            <person name="Wirth R."/>
            <person name="Woyke T."/>
            <person name="Bristow J."/>
            <person name="Eisen J."/>
            <person name="Markowitz V."/>
            <person name="Hugenholtz P."/>
            <person name="Klenk H."/>
            <person name="Kyrpides N."/>
        </authorList>
    </citation>
    <scope>NUCLEOTIDE SEQUENCE [LARGE SCALE GENOMIC DNA]</scope>
    <source>
        <strain evidence="3">DSM 14429 / JCM 11212 / NBRC 100878 / IC-017</strain>
    </source>
</reference>
<dbReference type="GeneID" id="9752285"/>
<dbReference type="OrthoDB" id="25354at2157"/>
<dbReference type="KEGG" id="vdi:Vdis_1353"/>
<feature type="domain" description="AB hydrolase-1" evidence="1">
    <location>
        <begin position="22"/>
        <end position="247"/>
    </location>
</feature>
<dbReference type="EMBL" id="CP002100">
    <property type="protein sequence ID" value="ADN50739.1"/>
    <property type="molecule type" value="Genomic_DNA"/>
</dbReference>
<evidence type="ECO:0000313" key="2">
    <source>
        <dbReference type="EMBL" id="ADN50739.1"/>
    </source>
</evidence>
<dbReference type="GO" id="GO:0016787">
    <property type="term" value="F:hydrolase activity"/>
    <property type="evidence" value="ECO:0007669"/>
    <property type="project" value="UniProtKB-KW"/>
</dbReference>
<dbReference type="eggNOG" id="arCOG01648">
    <property type="taxonomic scope" value="Archaea"/>
</dbReference>
<accession>E1QS22</accession>
<dbReference type="PANTHER" id="PTHR43433:SF5">
    <property type="entry name" value="AB HYDROLASE-1 DOMAIN-CONTAINING PROTEIN"/>
    <property type="match status" value="1"/>
</dbReference>
<dbReference type="HOGENOM" id="CLU_020336_50_1_2"/>
<dbReference type="InterPro" id="IPR000073">
    <property type="entry name" value="AB_hydrolase_1"/>
</dbReference>
<proteinExistence type="predicted"/>
<dbReference type="PRINTS" id="PR00111">
    <property type="entry name" value="ABHYDROLASE"/>
</dbReference>
<dbReference type="PANTHER" id="PTHR43433">
    <property type="entry name" value="HYDROLASE, ALPHA/BETA FOLD FAMILY PROTEIN"/>
    <property type="match status" value="1"/>
</dbReference>
<dbReference type="InterPro" id="IPR029058">
    <property type="entry name" value="AB_hydrolase_fold"/>
</dbReference>
<dbReference type="InterPro" id="IPR050471">
    <property type="entry name" value="AB_hydrolase"/>
</dbReference>
<reference evidence="2 3" key="1">
    <citation type="journal article" date="2010" name="Stand. Genomic Sci.">
        <title>Complete genome sequence of Vulcanisaeta distributa type strain (IC-017).</title>
        <authorList>
            <person name="Mavromatis K."/>
            <person name="Sikorski J."/>
            <person name="Pabst E."/>
            <person name="Teshima H."/>
            <person name="Lapidus A."/>
            <person name="Lucas S."/>
            <person name="Nolan M."/>
            <person name="Glavina Del Rio T."/>
            <person name="Cheng J.F."/>
            <person name="Bruce D."/>
            <person name="Goodwin L."/>
            <person name="Pitluck S."/>
            <person name="Liolios K."/>
            <person name="Ivanova N."/>
            <person name="Mikhailova N."/>
            <person name="Pati A."/>
            <person name="Chen A."/>
            <person name="Palaniappan K."/>
            <person name="Land M."/>
            <person name="Hauser L."/>
            <person name="Chang Y.J."/>
            <person name="Jeffries C.D."/>
            <person name="Rohde M."/>
            <person name="Spring S."/>
            <person name="Goker M."/>
            <person name="Wirth R."/>
            <person name="Woyke T."/>
            <person name="Bristow J."/>
            <person name="Eisen J.A."/>
            <person name="Markowitz V."/>
            <person name="Hugenholtz P."/>
            <person name="Klenk H.P."/>
            <person name="Kyrpides N.C."/>
        </authorList>
    </citation>
    <scope>NUCLEOTIDE SEQUENCE [LARGE SCALE GENOMIC DNA]</scope>
    <source>
        <strain evidence="3">DSM 14429 / JCM 11212 / NBRC 100878 / IC-017</strain>
    </source>
</reference>
<dbReference type="Proteomes" id="UP000006681">
    <property type="component" value="Chromosome"/>
</dbReference>
<keyword evidence="3" id="KW-1185">Reference proteome</keyword>
<dbReference type="SMR" id="E1QS22"/>
<dbReference type="SUPFAM" id="SSF53474">
    <property type="entry name" value="alpha/beta-Hydrolases"/>
    <property type="match status" value="1"/>
</dbReference>
<dbReference type="Pfam" id="PF00561">
    <property type="entry name" value="Abhydrolase_1"/>
    <property type="match status" value="1"/>
</dbReference>
<keyword evidence="2" id="KW-0378">Hydrolase</keyword>
<sequence>MPYAISSDGTKIYYEVVGRGEPLVLVQGFSWDLAAWHFQWELAYRFRLVLIDNRGVGLSDKPRGPYSLDSMADDVYAVVSELGFRSIHLLGFSMGGMIAQNFVLRHGDVVKSLILVSTMPHLEITPELRQFTEMALKLYDDFNMFAGALQVAFSEGWVSRNEQVFHELTRMFFNRRMPKEAYVAQLEVMGVDLTPRLGEIRVPTTIIHGEADRLIPIENGRKLFNGIPNSRFVIFPDAGHAVYIERPSEFNEQVIHHVELVNSGRFSEYVKREERVTYT</sequence>
<protein>
    <submittedName>
        <fullName evidence="2">Alpha/beta hydrolase fold protein</fullName>
    </submittedName>
</protein>
<dbReference type="RefSeq" id="WP_013336464.1">
    <property type="nucleotide sequence ID" value="NC_014537.1"/>
</dbReference>
<evidence type="ECO:0000259" key="1">
    <source>
        <dbReference type="Pfam" id="PF00561"/>
    </source>
</evidence>
<dbReference type="STRING" id="572478.Vdis_1353"/>
<organism evidence="2 3">
    <name type="scientific">Vulcanisaeta distributa (strain DSM 14429 / JCM 11212 / NBRC 100878 / IC-017)</name>
    <dbReference type="NCBI Taxonomy" id="572478"/>
    <lineage>
        <taxon>Archaea</taxon>
        <taxon>Thermoproteota</taxon>
        <taxon>Thermoprotei</taxon>
        <taxon>Thermoproteales</taxon>
        <taxon>Thermoproteaceae</taxon>
        <taxon>Vulcanisaeta</taxon>
    </lineage>
</organism>
<dbReference type="AlphaFoldDB" id="E1QS22"/>
<dbReference type="Gene3D" id="3.40.50.1820">
    <property type="entry name" value="alpha/beta hydrolase"/>
    <property type="match status" value="1"/>
</dbReference>
<evidence type="ECO:0000313" key="3">
    <source>
        <dbReference type="Proteomes" id="UP000006681"/>
    </source>
</evidence>